<keyword evidence="6 9" id="KW-1133">Transmembrane helix</keyword>
<dbReference type="RefSeq" id="WP_425438679.1">
    <property type="nucleotide sequence ID" value="NZ_FNCY01000003.1"/>
</dbReference>
<sequence length="189" mass="20837">MSRSSWLRGSLCLNESYSRVAMKFINKFIRTIEWGLVCMFGLMAILVFGNVVLRYGFNSGIVFAEEISRFLFMWLTLIGAMVVMKDHAHLGMSSVVSMFGERGQRVCRFAADSLSLACCLLLTDGAYKQVVIAMDDHAPVTGIPMGYVQLCLLISCVGICIVIGYSLFRQLSGKMPANELIPFSGSCGE</sequence>
<comment type="function">
    <text evidence="9">Part of the tripartite ATP-independent periplasmic (TRAP) transport system.</text>
</comment>
<feature type="transmembrane region" description="Helical" evidence="9">
    <location>
        <begin position="147"/>
        <end position="168"/>
    </location>
</feature>
<evidence type="ECO:0000256" key="8">
    <source>
        <dbReference type="ARBA" id="ARBA00038436"/>
    </source>
</evidence>
<proteinExistence type="inferred from homology"/>
<comment type="caution">
    <text evidence="9">Lacks conserved residue(s) required for the propagation of feature annotation.</text>
</comment>
<dbReference type="AlphaFoldDB" id="A0A1G7Z1V5"/>
<protein>
    <recommendedName>
        <fullName evidence="9">TRAP transporter small permease protein</fullName>
    </recommendedName>
</protein>
<comment type="similarity">
    <text evidence="8 9">Belongs to the TRAP transporter small permease family.</text>
</comment>
<dbReference type="GO" id="GO:0005886">
    <property type="term" value="C:plasma membrane"/>
    <property type="evidence" value="ECO:0007669"/>
    <property type="project" value="UniProtKB-SubCell"/>
</dbReference>
<evidence type="ECO:0000259" key="10">
    <source>
        <dbReference type="Pfam" id="PF04290"/>
    </source>
</evidence>
<evidence type="ECO:0000256" key="5">
    <source>
        <dbReference type="ARBA" id="ARBA00022692"/>
    </source>
</evidence>
<dbReference type="PANTHER" id="PTHR35011">
    <property type="entry name" value="2,3-DIKETO-L-GULONATE TRAP TRANSPORTER SMALL PERMEASE PROTEIN YIAM"/>
    <property type="match status" value="1"/>
</dbReference>
<keyword evidence="3" id="KW-1003">Cell membrane</keyword>
<accession>A0A1G7Z1V5</accession>
<evidence type="ECO:0000256" key="2">
    <source>
        <dbReference type="ARBA" id="ARBA00022448"/>
    </source>
</evidence>
<keyword evidence="4 9" id="KW-0997">Cell inner membrane</keyword>
<dbReference type="EMBL" id="FNCY01000003">
    <property type="protein sequence ID" value="SDH02762.1"/>
    <property type="molecule type" value="Genomic_DNA"/>
</dbReference>
<evidence type="ECO:0000313" key="12">
    <source>
        <dbReference type="Proteomes" id="UP000198607"/>
    </source>
</evidence>
<dbReference type="STRING" id="83767.SAMN05660652_01051"/>
<evidence type="ECO:0000256" key="7">
    <source>
        <dbReference type="ARBA" id="ARBA00023136"/>
    </source>
</evidence>
<dbReference type="GO" id="GO:0015740">
    <property type="term" value="P:C4-dicarboxylate transport"/>
    <property type="evidence" value="ECO:0007669"/>
    <property type="project" value="TreeGrafter"/>
</dbReference>
<feature type="domain" description="Tripartite ATP-independent periplasmic transporters DctQ component" evidence="10">
    <location>
        <begin position="43"/>
        <end position="171"/>
    </location>
</feature>
<evidence type="ECO:0000256" key="3">
    <source>
        <dbReference type="ARBA" id="ARBA00022475"/>
    </source>
</evidence>
<name>A0A1G7Z1V5_9RHOO</name>
<dbReference type="InterPro" id="IPR055348">
    <property type="entry name" value="DctQ"/>
</dbReference>
<feature type="transmembrane region" description="Helical" evidence="9">
    <location>
        <begin position="32"/>
        <end position="55"/>
    </location>
</feature>
<dbReference type="Pfam" id="PF04290">
    <property type="entry name" value="DctQ"/>
    <property type="match status" value="1"/>
</dbReference>
<dbReference type="InterPro" id="IPR007387">
    <property type="entry name" value="TRAP_DctQ"/>
</dbReference>
<feature type="transmembrane region" description="Helical" evidence="9">
    <location>
        <begin position="67"/>
        <end position="85"/>
    </location>
</feature>
<dbReference type="PANTHER" id="PTHR35011:SF2">
    <property type="entry name" value="2,3-DIKETO-L-GULONATE TRAP TRANSPORTER SMALL PERMEASE PROTEIN YIAM"/>
    <property type="match status" value="1"/>
</dbReference>
<gene>
    <name evidence="11" type="ORF">SAMN05660652_01051</name>
</gene>
<evidence type="ECO:0000256" key="9">
    <source>
        <dbReference type="RuleBase" id="RU369079"/>
    </source>
</evidence>
<organism evidence="11 12">
    <name type="scientific">Propionivibrio dicarboxylicus</name>
    <dbReference type="NCBI Taxonomy" id="83767"/>
    <lineage>
        <taxon>Bacteria</taxon>
        <taxon>Pseudomonadati</taxon>
        <taxon>Pseudomonadota</taxon>
        <taxon>Betaproteobacteria</taxon>
        <taxon>Rhodocyclales</taxon>
        <taxon>Rhodocyclaceae</taxon>
        <taxon>Propionivibrio</taxon>
    </lineage>
</organism>
<evidence type="ECO:0000256" key="1">
    <source>
        <dbReference type="ARBA" id="ARBA00004429"/>
    </source>
</evidence>
<evidence type="ECO:0000256" key="4">
    <source>
        <dbReference type="ARBA" id="ARBA00022519"/>
    </source>
</evidence>
<comment type="subcellular location">
    <subcellularLocation>
        <location evidence="1 9">Cell inner membrane</location>
        <topology evidence="1 9">Multi-pass membrane protein</topology>
    </subcellularLocation>
</comment>
<dbReference type="GO" id="GO:0022857">
    <property type="term" value="F:transmembrane transporter activity"/>
    <property type="evidence" value="ECO:0007669"/>
    <property type="project" value="UniProtKB-UniRule"/>
</dbReference>
<keyword evidence="2 9" id="KW-0813">Transport</keyword>
<keyword evidence="5 9" id="KW-0812">Transmembrane</keyword>
<reference evidence="11 12" key="1">
    <citation type="submission" date="2016-10" db="EMBL/GenBank/DDBJ databases">
        <authorList>
            <person name="de Groot N.N."/>
        </authorList>
    </citation>
    <scope>NUCLEOTIDE SEQUENCE [LARGE SCALE GENOMIC DNA]</scope>
    <source>
        <strain evidence="11 12">DSM 5885</strain>
    </source>
</reference>
<evidence type="ECO:0000256" key="6">
    <source>
        <dbReference type="ARBA" id="ARBA00022989"/>
    </source>
</evidence>
<keyword evidence="7 9" id="KW-0472">Membrane</keyword>
<comment type="subunit">
    <text evidence="9">The complex comprises the extracytoplasmic solute receptor protein and the two transmembrane proteins.</text>
</comment>
<evidence type="ECO:0000313" key="11">
    <source>
        <dbReference type="EMBL" id="SDH02762.1"/>
    </source>
</evidence>
<dbReference type="Proteomes" id="UP000198607">
    <property type="component" value="Unassembled WGS sequence"/>
</dbReference>
<keyword evidence="12" id="KW-1185">Reference proteome</keyword>